<gene>
    <name evidence="2" type="ORF">C7C46_16330</name>
</gene>
<evidence type="ECO:0008006" key="4">
    <source>
        <dbReference type="Google" id="ProtNLM"/>
    </source>
</evidence>
<feature type="compositionally biased region" description="Low complexity" evidence="1">
    <location>
        <begin position="295"/>
        <end position="313"/>
    </location>
</feature>
<keyword evidence="3" id="KW-1185">Reference proteome</keyword>
<proteinExistence type="predicted"/>
<dbReference type="Proteomes" id="UP000248039">
    <property type="component" value="Unassembled WGS sequence"/>
</dbReference>
<dbReference type="EMBL" id="PYBW01000050">
    <property type="protein sequence ID" value="PYC78402.1"/>
    <property type="molecule type" value="Genomic_DNA"/>
</dbReference>
<organism evidence="2 3">
    <name type="scientific">Streptomyces tateyamensis</name>
    <dbReference type="NCBI Taxonomy" id="565073"/>
    <lineage>
        <taxon>Bacteria</taxon>
        <taxon>Bacillati</taxon>
        <taxon>Actinomycetota</taxon>
        <taxon>Actinomycetes</taxon>
        <taxon>Kitasatosporales</taxon>
        <taxon>Streptomycetaceae</taxon>
        <taxon>Streptomyces</taxon>
    </lineage>
</organism>
<comment type="caution">
    <text evidence="2">The sequence shown here is derived from an EMBL/GenBank/DDBJ whole genome shotgun (WGS) entry which is preliminary data.</text>
</comment>
<evidence type="ECO:0000256" key="1">
    <source>
        <dbReference type="SAM" id="MobiDB-lite"/>
    </source>
</evidence>
<dbReference type="OrthoDB" id="3629585at2"/>
<accession>A0A2V4NGL6</accession>
<feature type="region of interest" description="Disordered" evidence="1">
    <location>
        <begin position="289"/>
        <end position="372"/>
    </location>
</feature>
<sequence length="372" mass="39818">MTQLTYDPVLSCVDVAPLRLLNPLRSPEPGRALVLVPHSGSAVTVRPGESVPSARFGGYYKAYTVDLTDHRLALAIPLLSRDVSFAFQSSVTLTCRVTDPAEVVARGIRDMSGALFEAVRRILRTVSARYDISEFHQAEQALNEAVRGLDGDGAIRLADIHVELLVDADEAAGSGREFRAVARETRLGSMRRHRHLDMMREEGVEGLLAELVEKEGAPAALAWIEKAEAAERTELFSTLKLVLERGDAEREPYEIAATEKLVMERMLGGSAAPFGGTRSRLRGSLALPAPAGLESSAPSHPADPAPDRAAALAGEVVSRRTCEPPEDEPVARPASTPPPTGGAPEPAPEPVEMTAPVSRVRGLRPRNGGGAR</sequence>
<dbReference type="RefSeq" id="WP_110670297.1">
    <property type="nucleotide sequence ID" value="NZ_PYBW01000050.1"/>
</dbReference>
<feature type="compositionally biased region" description="Pro residues" evidence="1">
    <location>
        <begin position="335"/>
        <end position="349"/>
    </location>
</feature>
<evidence type="ECO:0000313" key="3">
    <source>
        <dbReference type="Proteomes" id="UP000248039"/>
    </source>
</evidence>
<protein>
    <recommendedName>
        <fullName evidence="4">Band 7 domain-containing protein</fullName>
    </recommendedName>
</protein>
<name>A0A2V4NGL6_9ACTN</name>
<evidence type="ECO:0000313" key="2">
    <source>
        <dbReference type="EMBL" id="PYC78402.1"/>
    </source>
</evidence>
<reference evidence="2 3" key="1">
    <citation type="submission" date="2018-03" db="EMBL/GenBank/DDBJ databases">
        <title>Bioinformatic expansion and discovery of thiopeptide antibiotics.</title>
        <authorList>
            <person name="Schwalen C.J."/>
            <person name="Hudson G.A."/>
            <person name="Mitchell D.A."/>
        </authorList>
    </citation>
    <scope>NUCLEOTIDE SEQUENCE [LARGE SCALE GENOMIC DNA]</scope>
    <source>
        <strain evidence="2 3">ATCC 21389</strain>
    </source>
</reference>
<dbReference type="AlphaFoldDB" id="A0A2V4NGL6"/>